<evidence type="ECO:0000313" key="3">
    <source>
        <dbReference type="Proteomes" id="UP000076420"/>
    </source>
</evidence>
<proteinExistence type="predicted"/>
<evidence type="ECO:0000313" key="2">
    <source>
        <dbReference type="EnsemblMetazoa" id="BGLB029326-PA"/>
    </source>
</evidence>
<keyword evidence="1" id="KW-0732">Signal</keyword>
<dbReference type="VEuPathDB" id="VectorBase:BGLAX_052259"/>
<dbReference type="EnsemblMetazoa" id="BGLB029326-RA">
    <property type="protein sequence ID" value="BGLB029326-PA"/>
    <property type="gene ID" value="BGLB029326"/>
</dbReference>
<organism evidence="2 3">
    <name type="scientific">Biomphalaria glabrata</name>
    <name type="common">Bloodfluke planorb</name>
    <name type="synonym">Freshwater snail</name>
    <dbReference type="NCBI Taxonomy" id="6526"/>
    <lineage>
        <taxon>Eukaryota</taxon>
        <taxon>Metazoa</taxon>
        <taxon>Spiralia</taxon>
        <taxon>Lophotrochozoa</taxon>
        <taxon>Mollusca</taxon>
        <taxon>Gastropoda</taxon>
        <taxon>Heterobranchia</taxon>
        <taxon>Euthyneura</taxon>
        <taxon>Panpulmonata</taxon>
        <taxon>Hygrophila</taxon>
        <taxon>Lymnaeoidea</taxon>
        <taxon>Planorbidae</taxon>
        <taxon>Biomphalaria</taxon>
    </lineage>
</organism>
<gene>
    <name evidence="2" type="primary">106059554</name>
</gene>
<evidence type="ECO:0008006" key="4">
    <source>
        <dbReference type="Google" id="ProtNLM"/>
    </source>
</evidence>
<reference evidence="2" key="1">
    <citation type="submission" date="2020-05" db="UniProtKB">
        <authorList>
            <consortium name="EnsemblMetazoa"/>
        </authorList>
    </citation>
    <scope>IDENTIFICATION</scope>
    <source>
        <strain evidence="2">BB02</strain>
    </source>
</reference>
<dbReference type="VEuPathDB" id="VectorBase:BGLB029326"/>
<sequence>MDYLNRSIVLATVLAVYFLCPSHQQTAAPNNKCIEDFTNALFGCVKDSGISTGNFLWFTTNGTSAKSEAPANADAFKTQICGVQQAMGACALQKVGAVVNTTSCIGTSASTSQVETITKQLTNLFGTYDVKCMHPCRNTLIPDLQQCYTSNGVDAKLFASNSSSGAAIGTNEGETSKFCGVREKLIACMKEKSDACPEGPRILAVLGLNYTVFSKMTEMLCGNVQSYLSGLSCFAETTNDVQVCQQKQAQSMTQLNVQATQGNWTEDRFFSSYCEIGIEQIGCDITAWSKKNHEACVPQVIALRKKLECEFLPQQCKTNTKLMERSDNVCNPTKLGSSALSSGKGNCEAFLLLIILALSLVISM</sequence>
<name>A0A2C9LBZ1_BIOGL</name>
<protein>
    <recommendedName>
        <fullName evidence="4">DUF19 domain-containing protein</fullName>
    </recommendedName>
</protein>
<dbReference type="KEGG" id="bgt:106059554"/>
<feature type="chain" id="PRO_5012338526" description="DUF19 domain-containing protein" evidence="1">
    <location>
        <begin position="28"/>
        <end position="364"/>
    </location>
</feature>
<dbReference type="AlphaFoldDB" id="A0A2C9LBZ1"/>
<feature type="signal peptide" evidence="1">
    <location>
        <begin position="1"/>
        <end position="27"/>
    </location>
</feature>
<dbReference type="OrthoDB" id="6058488at2759"/>
<evidence type="ECO:0000256" key="1">
    <source>
        <dbReference type="SAM" id="SignalP"/>
    </source>
</evidence>
<accession>A0A2C9LBZ1</accession>
<dbReference type="Proteomes" id="UP000076420">
    <property type="component" value="Unassembled WGS sequence"/>
</dbReference>